<dbReference type="EMBL" id="JARJLG010000021">
    <property type="protein sequence ID" value="KAJ7771316.1"/>
    <property type="molecule type" value="Genomic_DNA"/>
</dbReference>
<feature type="region of interest" description="Disordered" evidence="1">
    <location>
        <begin position="236"/>
        <end position="274"/>
    </location>
</feature>
<gene>
    <name evidence="2" type="ORF">DFH07DRAFT_226489</name>
</gene>
<reference evidence="2" key="1">
    <citation type="submission" date="2023-03" db="EMBL/GenBank/DDBJ databases">
        <title>Massive genome expansion in bonnet fungi (Mycena s.s.) driven by repeated elements and novel gene families across ecological guilds.</title>
        <authorList>
            <consortium name="Lawrence Berkeley National Laboratory"/>
            <person name="Harder C.B."/>
            <person name="Miyauchi S."/>
            <person name="Viragh M."/>
            <person name="Kuo A."/>
            <person name="Thoen E."/>
            <person name="Andreopoulos B."/>
            <person name="Lu D."/>
            <person name="Skrede I."/>
            <person name="Drula E."/>
            <person name="Henrissat B."/>
            <person name="Morin E."/>
            <person name="Kohler A."/>
            <person name="Barry K."/>
            <person name="LaButti K."/>
            <person name="Morin E."/>
            <person name="Salamov A."/>
            <person name="Lipzen A."/>
            <person name="Mereny Z."/>
            <person name="Hegedus B."/>
            <person name="Baldrian P."/>
            <person name="Stursova M."/>
            <person name="Weitz H."/>
            <person name="Taylor A."/>
            <person name="Grigoriev I.V."/>
            <person name="Nagy L.G."/>
            <person name="Martin F."/>
            <person name="Kauserud H."/>
        </authorList>
    </citation>
    <scope>NUCLEOTIDE SEQUENCE</scope>
    <source>
        <strain evidence="2">CBHHK188m</strain>
    </source>
</reference>
<accession>A0AAD7NQV3</accession>
<feature type="region of interest" description="Disordered" evidence="1">
    <location>
        <begin position="450"/>
        <end position="482"/>
    </location>
</feature>
<evidence type="ECO:0000313" key="2">
    <source>
        <dbReference type="EMBL" id="KAJ7771316.1"/>
    </source>
</evidence>
<comment type="caution">
    <text evidence="2">The sequence shown here is derived from an EMBL/GenBank/DDBJ whole genome shotgun (WGS) entry which is preliminary data.</text>
</comment>
<name>A0AAD7NQV3_9AGAR</name>
<protein>
    <submittedName>
        <fullName evidence="2">Uncharacterized protein</fullName>
    </submittedName>
</protein>
<dbReference type="Proteomes" id="UP001215280">
    <property type="component" value="Unassembled WGS sequence"/>
</dbReference>
<feature type="compositionally biased region" description="Low complexity" evidence="1">
    <location>
        <begin position="450"/>
        <end position="479"/>
    </location>
</feature>
<dbReference type="AlphaFoldDB" id="A0AAD7NQV3"/>
<proteinExistence type="predicted"/>
<sequence length="573" mass="59911">MNCQFSFGPEGSYFCSAGPAFKWGEHNLPVEFARLLQNRNDPHALLTPYDVAFPPSEPGMFAGCWKSVSGEDRFYVPGNYMRLARLIKSVGTNFGGGQATRTVFGHDGSFFSISPRGCSWQNLPEALEDDIKHSMRMRRPICVALGSQKAYVVLYTDGNVLFDLHGYYPTVEAMIRNTQEATRRGGLTYVSLNPHVADEFYAAFGDGSTMWNLPKAWNENVIFVSRHIQPLQPVATPPVAKSPGGTVSTPLPGVNAAPGGSTPPPTMEGSTDTAGGVSVGHPVPVATDTVATSPGGTPTHAVEDIPAVPSVLAPFTMPDSSADLGGGPIGKAVPATIAPLNPSAVRSISTAAPAPTKSKLGWRQGVSIGIKAARGLNSVVNVVQNPNLVTTSAGQMVNNAVNVVQNPTTSAGQMLNNAENALLQQVTSQPTPPATPGGSQFATSIMNSVAAAATHSPRSPSTSRSAAAAPASSSSKSPKLGWRQGVSMGIKVARGLNRAANVVEGQPAAPTSPGGQMLENLEDTLIQQISGQPTPPAIQTSTVGLQMLENMENAYIQQDFGQQTPPANAQVIQ</sequence>
<keyword evidence="3" id="KW-1185">Reference proteome</keyword>
<organism evidence="2 3">
    <name type="scientific">Mycena maculata</name>
    <dbReference type="NCBI Taxonomy" id="230809"/>
    <lineage>
        <taxon>Eukaryota</taxon>
        <taxon>Fungi</taxon>
        <taxon>Dikarya</taxon>
        <taxon>Basidiomycota</taxon>
        <taxon>Agaricomycotina</taxon>
        <taxon>Agaricomycetes</taxon>
        <taxon>Agaricomycetidae</taxon>
        <taxon>Agaricales</taxon>
        <taxon>Marasmiineae</taxon>
        <taxon>Mycenaceae</taxon>
        <taxon>Mycena</taxon>
    </lineage>
</organism>
<evidence type="ECO:0000256" key="1">
    <source>
        <dbReference type="SAM" id="MobiDB-lite"/>
    </source>
</evidence>
<evidence type="ECO:0000313" key="3">
    <source>
        <dbReference type="Proteomes" id="UP001215280"/>
    </source>
</evidence>